<dbReference type="RefSeq" id="WP_343787112.1">
    <property type="nucleotide sequence ID" value="NZ_BAAAFH010000011.1"/>
</dbReference>
<dbReference type="PROSITE" id="PS51257">
    <property type="entry name" value="PROKAR_LIPOPROTEIN"/>
    <property type="match status" value="1"/>
</dbReference>
<gene>
    <name evidence="1" type="ORF">GCM10009118_19380</name>
</gene>
<evidence type="ECO:0000313" key="2">
    <source>
        <dbReference type="Proteomes" id="UP001501126"/>
    </source>
</evidence>
<reference evidence="1 2" key="1">
    <citation type="journal article" date="2019" name="Int. J. Syst. Evol. Microbiol.">
        <title>The Global Catalogue of Microorganisms (GCM) 10K type strain sequencing project: providing services to taxonomists for standard genome sequencing and annotation.</title>
        <authorList>
            <consortium name="The Broad Institute Genomics Platform"/>
            <consortium name="The Broad Institute Genome Sequencing Center for Infectious Disease"/>
            <person name="Wu L."/>
            <person name="Ma J."/>
        </authorList>
    </citation>
    <scope>NUCLEOTIDE SEQUENCE [LARGE SCALE GENOMIC DNA]</scope>
    <source>
        <strain evidence="1 2">JCM 16083</strain>
    </source>
</reference>
<dbReference type="EMBL" id="BAAAFH010000011">
    <property type="protein sequence ID" value="GAA0875529.1"/>
    <property type="molecule type" value="Genomic_DNA"/>
</dbReference>
<keyword evidence="2" id="KW-1185">Reference proteome</keyword>
<evidence type="ECO:0008006" key="3">
    <source>
        <dbReference type="Google" id="ProtNLM"/>
    </source>
</evidence>
<dbReference type="Proteomes" id="UP001501126">
    <property type="component" value="Unassembled WGS sequence"/>
</dbReference>
<organism evidence="1 2">
    <name type="scientific">Wandonia haliotis</name>
    <dbReference type="NCBI Taxonomy" id="574963"/>
    <lineage>
        <taxon>Bacteria</taxon>
        <taxon>Pseudomonadati</taxon>
        <taxon>Bacteroidota</taxon>
        <taxon>Flavobacteriia</taxon>
        <taxon>Flavobacteriales</taxon>
        <taxon>Crocinitomicaceae</taxon>
        <taxon>Wandonia</taxon>
    </lineage>
</organism>
<evidence type="ECO:0000313" key="1">
    <source>
        <dbReference type="EMBL" id="GAA0875529.1"/>
    </source>
</evidence>
<name>A0ABN1MQD9_9FLAO</name>
<accession>A0ABN1MQD9</accession>
<sequence length="516" mass="57059">MNLTKAVWILTLSIVLVACGSKVEKGSLEGRVVALAENKEQVFLISSIDLDAIISKSGAFEGALPEQYASTAKPYKEALYNSVNLEKSVFILLEGPVERDSPKRFTLLFEVKDPAAMKKEFKEVGLNLEGSDKLSTALNREAGLALVDNKIGMLVTNTDRNEMTAELLKEYVKVSEKKSENNELAEAIITKADITGVALLDRLYGAMNISDVSEGTVQKMKDMSKDSYIVGTINFSKGQVDMEIKNYWGENMKKYLPVYTSPVSSEAISSLGKGAPIFALAMNMDFKKMIDNIYINLEESEKNDVDQAFMMAGGKEKVSNMFTGEMAFAAYKGVTDSDPIFNGFIGLNDAEYLKNLVNGFGPMAGMTTGDDGVYTFGSDAKMKLDNKSMIFSTSVEEFDQLLSAGGNKIEAPQGVDFGKHPISMFVDFTKLDPKDFPSDTKMFINELSYFSVAGDDNGVKAVLKSKNAEKNILQQLIELGVESINAKVDYNYDDEYTMEEIQELEEEMDEDWENEF</sequence>
<proteinExistence type="predicted"/>
<comment type="caution">
    <text evidence="1">The sequence shown here is derived from an EMBL/GenBank/DDBJ whole genome shotgun (WGS) entry which is preliminary data.</text>
</comment>
<protein>
    <recommendedName>
        <fullName evidence="3">DUF4836 family protein</fullName>
    </recommendedName>
</protein>